<feature type="domain" description="GmrSD restriction endonucleases N-terminal" evidence="1">
    <location>
        <begin position="16"/>
        <end position="134"/>
    </location>
</feature>
<dbReference type="Proteomes" id="UP000000775">
    <property type="component" value="Chromosome"/>
</dbReference>
<protein>
    <recommendedName>
        <fullName evidence="1">GmrSD restriction endonucleases N-terminal domain-containing protein</fullName>
    </recommendedName>
</protein>
<dbReference type="DNASU" id="4176346"/>
<dbReference type="eggNOG" id="COG1479">
    <property type="taxonomic scope" value="Bacteria"/>
</dbReference>
<keyword evidence="3" id="KW-1185">Reference proteome</keyword>
<dbReference type="KEGG" id="hac:Hac_0626"/>
<evidence type="ECO:0000313" key="2">
    <source>
        <dbReference type="EMBL" id="CAJ99434.1"/>
    </source>
</evidence>
<evidence type="ECO:0000259" key="1">
    <source>
        <dbReference type="Pfam" id="PF03235"/>
    </source>
</evidence>
<dbReference type="PANTHER" id="PTHR35149:SF2">
    <property type="entry name" value="DUF262 DOMAIN-CONTAINING PROTEIN"/>
    <property type="match status" value="1"/>
</dbReference>
<dbReference type="STRING" id="382638.Hac_0626"/>
<accession>Q17Y42</accession>
<dbReference type="Pfam" id="PF03235">
    <property type="entry name" value="GmrSD_N"/>
    <property type="match status" value="1"/>
</dbReference>
<dbReference type="SMR" id="Q17Y42"/>
<name>Q17Y42_HELAH</name>
<reference evidence="2 3" key="1">
    <citation type="journal article" date="2006" name="PLoS Genet.">
        <title>Who ate whom? Adaptive Helicobacter genomic changes that accompanied a host jump from early humans to large felines.</title>
        <authorList>
            <person name="Eppinger M."/>
            <person name="Baar C."/>
            <person name="Linz B."/>
            <person name="Raddatz G."/>
            <person name="Lanz C."/>
            <person name="Keller H."/>
            <person name="Morelli G."/>
            <person name="Gressmann H."/>
            <person name="Achtman M."/>
            <person name="Schuster S.C."/>
        </authorList>
    </citation>
    <scope>NUCLEOTIDE SEQUENCE [LARGE SCALE GENOMIC DNA]</scope>
    <source>
        <strain evidence="2 3">Sheeba</strain>
    </source>
</reference>
<sequence>MAKMAKVEVELKKLHQILVDGEYFYQVPDYQRPYVWDKEHLGALIDDLVGSYTDNKEDEYFCGSIVIAENKNGRWDVVDGQQRLTSFIILACTILRLYKHRLGQKSKAFIEESIYDRYDKEKERLKFFAAQNYKSIFENTVLKN</sequence>
<dbReference type="HOGENOM" id="CLU_132005_2_0_7"/>
<evidence type="ECO:0000313" key="3">
    <source>
        <dbReference type="Proteomes" id="UP000000775"/>
    </source>
</evidence>
<dbReference type="EMBL" id="AM260522">
    <property type="protein sequence ID" value="CAJ99434.1"/>
    <property type="molecule type" value="Genomic_DNA"/>
</dbReference>
<gene>
    <name evidence="2" type="primary">fragment 1</name>
    <name evidence="2" type="ordered locus">Hac_0626</name>
</gene>
<proteinExistence type="predicted"/>
<dbReference type="PANTHER" id="PTHR35149">
    <property type="entry name" value="SLL5132 PROTEIN"/>
    <property type="match status" value="1"/>
</dbReference>
<organism evidence="2 3">
    <name type="scientific">Helicobacter acinonychis (strain Sheeba)</name>
    <dbReference type="NCBI Taxonomy" id="382638"/>
    <lineage>
        <taxon>Bacteria</taxon>
        <taxon>Pseudomonadati</taxon>
        <taxon>Campylobacterota</taxon>
        <taxon>Epsilonproteobacteria</taxon>
        <taxon>Campylobacterales</taxon>
        <taxon>Helicobacteraceae</taxon>
        <taxon>Helicobacter</taxon>
    </lineage>
</organism>
<dbReference type="AlphaFoldDB" id="Q17Y42"/>
<dbReference type="InterPro" id="IPR004919">
    <property type="entry name" value="GmrSD_N"/>
</dbReference>